<dbReference type="Gene3D" id="1.10.8.80">
    <property type="entry name" value="Magnesium chelatase subunit I, C-Terminal domain"/>
    <property type="match status" value="1"/>
</dbReference>
<dbReference type="PANTHER" id="PTHR35023:SF1">
    <property type="entry name" value="MG-PROTOPORPHYRIN IX CHELATASE"/>
    <property type="match status" value="1"/>
</dbReference>
<dbReference type="SUPFAM" id="SSF52540">
    <property type="entry name" value="P-loop containing nucleoside triphosphate hydrolases"/>
    <property type="match status" value="1"/>
</dbReference>
<name>A0ABN5H0F3_9FIRM</name>
<dbReference type="Pfam" id="PF17863">
    <property type="entry name" value="AAA_lid_2"/>
    <property type="match status" value="1"/>
</dbReference>
<accession>A0ABN5H0F3</accession>
<feature type="compositionally biased region" description="Pro residues" evidence="5">
    <location>
        <begin position="320"/>
        <end position="333"/>
    </location>
</feature>
<dbReference type="SMART" id="SM00327">
    <property type="entry name" value="VWA"/>
    <property type="match status" value="1"/>
</dbReference>
<keyword evidence="8" id="KW-1185">Reference proteome</keyword>
<dbReference type="Pfam" id="PF13519">
    <property type="entry name" value="VWA_2"/>
    <property type="match status" value="1"/>
</dbReference>
<dbReference type="InterPro" id="IPR036465">
    <property type="entry name" value="vWFA_dom_sf"/>
</dbReference>
<keyword evidence="3" id="KW-0067">ATP-binding</keyword>
<dbReference type="SUPFAM" id="SSF53300">
    <property type="entry name" value="vWA-like"/>
    <property type="match status" value="1"/>
</dbReference>
<evidence type="ECO:0000313" key="8">
    <source>
        <dbReference type="Proteomes" id="UP000325292"/>
    </source>
</evidence>
<protein>
    <recommendedName>
        <fullName evidence="4">Mg-protoporphyrin IX chelatase</fullName>
    </recommendedName>
</protein>
<keyword evidence="2" id="KW-0547">Nucleotide-binding</keyword>
<feature type="compositionally biased region" description="Low complexity" evidence="5">
    <location>
        <begin position="334"/>
        <end position="346"/>
    </location>
</feature>
<sequence>MNTVPNFPLAAIVGQDTLKLALSLNAIAPAIGGVLIQGERGNAKSTTVRAFSDILPRIAVRAHCPYHCDPASPFSFCSVCQEVPTGDDLTGVRAPIIDLPIGATEDRVLGHLDLEHVLQNAHQKFVPGLLARAHRGILYVDEVNLLDDQLIDLLLDAAASGMVHIERDGFSLTYPARFILVGTMNPEEGELRPQLLDRFGLSVDITTPQQVEERMEIAERRLDFHRNPQAFLEKWTEQTHWWETRIAEASQRLTDINLGRDILRYIAQKALDAHVEGVRADLVMAQAAQAYTAWRGGTTVTEEDVEAISELVLAHRRRPAPPGAPRPHPPQDTPPRGGATPTGPTGFQSLGAGPSQNPPPERVVRSQNFTGEMSILQGAWPKTGRRSVTDRLQDKPRRLGQPYGRLGLGARRQWPQTTKAALWIHWPLTITQALRRGVQPFKVLGPDLSFRAAKRRSTVVFVFVLDTSASMASIKRLGRVKGAVAQAAQPIYLTRSRFAVLAFGRGQATVLLTPTHKKTRLQRVLDELPAGGNTPLWDGLSETAEHLRRWREKHAWVYHVVLITDGKVAGLSDTPRTLASAARCRHALRQSPVVLHVIDAEIGRTTTPWAKVVAQALQASYRTLEDWAVRRPS</sequence>
<feature type="region of interest" description="Disordered" evidence="5">
    <location>
        <begin position="317"/>
        <end position="404"/>
    </location>
</feature>
<dbReference type="Gene3D" id="3.40.50.410">
    <property type="entry name" value="von Willebrand factor, type A domain"/>
    <property type="match status" value="1"/>
</dbReference>
<proteinExistence type="inferred from homology"/>
<dbReference type="InterPro" id="IPR052989">
    <property type="entry name" value="Mg-chelatase_DI-like"/>
</dbReference>
<evidence type="ECO:0000259" key="6">
    <source>
        <dbReference type="PROSITE" id="PS50234"/>
    </source>
</evidence>
<dbReference type="Proteomes" id="UP000325292">
    <property type="component" value="Chromosome"/>
</dbReference>
<reference evidence="7 8" key="1">
    <citation type="journal article" date="2019" name="Sci. Rep.">
        <title>Sulfobacillus thermotolerans: new insights into resistance and metabolic capacities of acidophilic chemolithotrophs.</title>
        <authorList>
            <person name="Panyushkina A.E."/>
            <person name="Babenko V.V."/>
            <person name="Nikitina A.S."/>
            <person name="Selezneva O.V."/>
            <person name="Tsaplina I.A."/>
            <person name="Letarova M.A."/>
            <person name="Kostryukova E.S."/>
            <person name="Letarov A.V."/>
        </authorList>
    </citation>
    <scope>NUCLEOTIDE SEQUENCE [LARGE SCALE GENOMIC DNA]</scope>
    <source>
        <strain evidence="7 8">Kr1</strain>
    </source>
</reference>
<evidence type="ECO:0000256" key="1">
    <source>
        <dbReference type="ARBA" id="ARBA00005799"/>
    </source>
</evidence>
<dbReference type="EMBL" id="CP019454">
    <property type="protein sequence ID" value="AUW94051.1"/>
    <property type="molecule type" value="Genomic_DNA"/>
</dbReference>
<dbReference type="InterPro" id="IPR000523">
    <property type="entry name" value="Mg_chelatse_chII-like_cat_dom"/>
</dbReference>
<feature type="domain" description="VWFA" evidence="6">
    <location>
        <begin position="460"/>
        <end position="598"/>
    </location>
</feature>
<dbReference type="PANTHER" id="PTHR35023">
    <property type="entry name" value="CHELATASE-RELATED"/>
    <property type="match status" value="1"/>
</dbReference>
<dbReference type="Gene3D" id="3.40.50.300">
    <property type="entry name" value="P-loop containing nucleotide triphosphate hydrolases"/>
    <property type="match status" value="1"/>
</dbReference>
<evidence type="ECO:0000256" key="4">
    <source>
        <dbReference type="ARBA" id="ARBA00030759"/>
    </source>
</evidence>
<evidence type="ECO:0000256" key="2">
    <source>
        <dbReference type="ARBA" id="ARBA00022741"/>
    </source>
</evidence>
<dbReference type="InterPro" id="IPR002035">
    <property type="entry name" value="VWF_A"/>
</dbReference>
<dbReference type="InterPro" id="IPR027417">
    <property type="entry name" value="P-loop_NTPase"/>
</dbReference>
<organism evidence="7 8">
    <name type="scientific">Sulfobacillus thermotolerans</name>
    <dbReference type="NCBI Taxonomy" id="338644"/>
    <lineage>
        <taxon>Bacteria</taxon>
        <taxon>Bacillati</taxon>
        <taxon>Bacillota</taxon>
        <taxon>Clostridia</taxon>
        <taxon>Eubacteriales</taxon>
        <taxon>Clostridiales Family XVII. Incertae Sedis</taxon>
        <taxon>Sulfobacillus</taxon>
    </lineage>
</organism>
<evidence type="ECO:0000256" key="5">
    <source>
        <dbReference type="SAM" id="MobiDB-lite"/>
    </source>
</evidence>
<dbReference type="PROSITE" id="PS50234">
    <property type="entry name" value="VWFA"/>
    <property type="match status" value="1"/>
</dbReference>
<dbReference type="InterPro" id="IPR041628">
    <property type="entry name" value="ChlI/MoxR_AAA_lid"/>
</dbReference>
<gene>
    <name evidence="7" type="ORF">BXT84_08880</name>
</gene>
<dbReference type="Pfam" id="PF01078">
    <property type="entry name" value="Mg_chelatase"/>
    <property type="match status" value="1"/>
</dbReference>
<evidence type="ECO:0000256" key="3">
    <source>
        <dbReference type="ARBA" id="ARBA00022840"/>
    </source>
</evidence>
<evidence type="ECO:0000313" key="7">
    <source>
        <dbReference type="EMBL" id="AUW94051.1"/>
    </source>
</evidence>
<comment type="similarity">
    <text evidence="1">Belongs to the Mg-chelatase subunits D/I family.</text>
</comment>
<feature type="compositionally biased region" description="Basic and acidic residues" evidence="5">
    <location>
        <begin position="387"/>
        <end position="397"/>
    </location>
</feature>